<dbReference type="CDD" id="cd19672">
    <property type="entry name" value="UBR-box_UBR1_like"/>
    <property type="match status" value="1"/>
</dbReference>
<evidence type="ECO:0000256" key="3">
    <source>
        <dbReference type="ARBA" id="ARBA00022679"/>
    </source>
</evidence>
<dbReference type="Pfam" id="PF02207">
    <property type="entry name" value="zf-UBR"/>
    <property type="match status" value="1"/>
</dbReference>
<feature type="zinc finger region" description="UBR-type" evidence="9">
    <location>
        <begin position="93"/>
        <end position="167"/>
    </location>
</feature>
<evidence type="ECO:0000256" key="6">
    <source>
        <dbReference type="ARBA" id="ARBA00022786"/>
    </source>
</evidence>
<dbReference type="PANTHER" id="PTHR21497">
    <property type="entry name" value="UBIQUITIN LIGASE E3 ALPHA-RELATED"/>
    <property type="match status" value="1"/>
</dbReference>
<evidence type="ECO:0000313" key="14">
    <source>
        <dbReference type="Proteomes" id="UP000837801"/>
    </source>
</evidence>
<dbReference type="InterPro" id="IPR003769">
    <property type="entry name" value="ClpS_core"/>
</dbReference>
<gene>
    <name evidence="13" type="ORF">CLIB1423_15S03026</name>
</gene>
<dbReference type="GO" id="GO:0016567">
    <property type="term" value="P:protein ubiquitination"/>
    <property type="evidence" value="ECO:0007669"/>
    <property type="project" value="UniProtKB-UniRule"/>
</dbReference>
<dbReference type="Pfam" id="PF22960">
    <property type="entry name" value="WHD_UBR1"/>
    <property type="match status" value="1"/>
</dbReference>
<dbReference type="InterPro" id="IPR044046">
    <property type="entry name" value="E3_ligase_UBR-like_C"/>
</dbReference>
<reference evidence="13" key="1">
    <citation type="submission" date="2022-03" db="EMBL/GenBank/DDBJ databases">
        <authorList>
            <person name="Legras J.-L."/>
            <person name="Devillers H."/>
            <person name="Grondin C."/>
        </authorList>
    </citation>
    <scope>NUCLEOTIDE SEQUENCE</scope>
    <source>
        <strain evidence="13">CLIB 1423</strain>
    </source>
</reference>
<dbReference type="Pfam" id="PF18995">
    <property type="entry name" value="PRT6_C"/>
    <property type="match status" value="1"/>
</dbReference>
<dbReference type="PANTHER" id="PTHR21497:SF26">
    <property type="entry name" value="E3 UBIQUITIN-PROTEIN LIGASE UBR1"/>
    <property type="match status" value="1"/>
</dbReference>
<dbReference type="GO" id="GO:0071596">
    <property type="term" value="P:ubiquitin-dependent protein catabolic process via the N-end rule pathway"/>
    <property type="evidence" value="ECO:0007669"/>
    <property type="project" value="UniProtKB-UniRule"/>
</dbReference>
<keyword evidence="4 10" id="KW-0479">Metal-binding</keyword>
<comment type="function">
    <text evidence="10">Ubiquitin ligase protein which is a component of the N-end rule pathway. Recognizes and binds to proteins bearing specific N-terminal residues that are destabilizing according to the N-end rule, leading to their ubiquitination and subsequent degradation.</text>
</comment>
<dbReference type="InterPro" id="IPR014719">
    <property type="entry name" value="Ribosomal_bL12_C/ClpS-like"/>
</dbReference>
<proteinExistence type="inferred from homology"/>
<dbReference type="FunFam" id="2.10.110.30:FF:000002">
    <property type="entry name" value="Putative e3 ubiquitin-protein ligase ubr3"/>
    <property type="match status" value="1"/>
</dbReference>
<dbReference type="SUPFAM" id="SSF54736">
    <property type="entry name" value="ClpS-like"/>
    <property type="match status" value="1"/>
</dbReference>
<dbReference type="SMART" id="SM00396">
    <property type="entry name" value="ZnF_UBR1"/>
    <property type="match status" value="1"/>
</dbReference>
<comment type="pathway">
    <text evidence="2 10">Protein modification; protein ubiquitination.</text>
</comment>
<evidence type="ECO:0000256" key="4">
    <source>
        <dbReference type="ARBA" id="ARBA00022723"/>
    </source>
</evidence>
<comment type="similarity">
    <text evidence="8 10">Belongs to the E3 ubiquitin-protein ligase UBR1-like family.</text>
</comment>
<dbReference type="Pfam" id="PF02617">
    <property type="entry name" value="ClpS"/>
    <property type="match status" value="1"/>
</dbReference>
<feature type="compositionally biased region" description="Acidic residues" evidence="11">
    <location>
        <begin position="1838"/>
        <end position="1859"/>
    </location>
</feature>
<dbReference type="PROSITE" id="PS51157">
    <property type="entry name" value="ZF_UBR"/>
    <property type="match status" value="1"/>
</dbReference>
<evidence type="ECO:0000256" key="1">
    <source>
        <dbReference type="ARBA" id="ARBA00000900"/>
    </source>
</evidence>
<dbReference type="EMBL" id="CAKXYY010000015">
    <property type="protein sequence ID" value="CAH2354299.1"/>
    <property type="molecule type" value="Genomic_DNA"/>
</dbReference>
<dbReference type="InterPro" id="IPR003126">
    <property type="entry name" value="Znf_UBR"/>
</dbReference>
<feature type="domain" description="UBR-type" evidence="12">
    <location>
        <begin position="93"/>
        <end position="167"/>
    </location>
</feature>
<dbReference type="Gene3D" id="2.10.110.30">
    <property type="match status" value="1"/>
</dbReference>
<evidence type="ECO:0000256" key="11">
    <source>
        <dbReference type="SAM" id="MobiDB-lite"/>
    </source>
</evidence>
<keyword evidence="5 10" id="KW-0863">Zinc-finger</keyword>
<evidence type="ECO:0000256" key="10">
    <source>
        <dbReference type="RuleBase" id="RU366018"/>
    </source>
</evidence>
<dbReference type="InterPro" id="IPR039164">
    <property type="entry name" value="UBR1-like"/>
</dbReference>
<name>A0A9P0VZU4_9ASCO</name>
<evidence type="ECO:0000259" key="12">
    <source>
        <dbReference type="PROSITE" id="PS51157"/>
    </source>
</evidence>
<dbReference type="GO" id="GO:0000151">
    <property type="term" value="C:ubiquitin ligase complex"/>
    <property type="evidence" value="ECO:0007669"/>
    <property type="project" value="TreeGrafter"/>
</dbReference>
<dbReference type="GO" id="GO:0005737">
    <property type="term" value="C:cytoplasm"/>
    <property type="evidence" value="ECO:0007669"/>
    <property type="project" value="TreeGrafter"/>
</dbReference>
<dbReference type="InterPro" id="IPR055194">
    <property type="entry name" value="UBR1-like_WH"/>
</dbReference>
<evidence type="ECO:0000256" key="7">
    <source>
        <dbReference type="ARBA" id="ARBA00022833"/>
    </source>
</evidence>
<keyword evidence="3 10" id="KW-0808">Transferase</keyword>
<comment type="caution">
    <text evidence="13">The sequence shown here is derived from an EMBL/GenBank/DDBJ whole genome shotgun (WGS) entry which is preliminary data.</text>
</comment>
<feature type="region of interest" description="Disordered" evidence="11">
    <location>
        <begin position="1828"/>
        <end position="1874"/>
    </location>
</feature>
<keyword evidence="6 10" id="KW-0833">Ubl conjugation pathway</keyword>
<keyword evidence="7 10" id="KW-0862">Zinc</keyword>
<dbReference type="Proteomes" id="UP000837801">
    <property type="component" value="Unassembled WGS sequence"/>
</dbReference>
<protein>
    <recommendedName>
        <fullName evidence="10">E3 ubiquitin-protein ligase</fullName>
        <ecNumber evidence="10">2.3.2.27</ecNumber>
    </recommendedName>
</protein>
<dbReference type="OrthoDB" id="26387at2759"/>
<organism evidence="13 14">
    <name type="scientific">[Candida] railenensis</name>
    <dbReference type="NCBI Taxonomy" id="45579"/>
    <lineage>
        <taxon>Eukaryota</taxon>
        <taxon>Fungi</taxon>
        <taxon>Dikarya</taxon>
        <taxon>Ascomycota</taxon>
        <taxon>Saccharomycotina</taxon>
        <taxon>Pichiomycetes</taxon>
        <taxon>Debaryomycetaceae</taxon>
        <taxon>Kurtzmaniella</taxon>
    </lineage>
</organism>
<dbReference type="GO" id="GO:0061630">
    <property type="term" value="F:ubiquitin protein ligase activity"/>
    <property type="evidence" value="ECO:0007669"/>
    <property type="project" value="UniProtKB-UniRule"/>
</dbReference>
<evidence type="ECO:0000256" key="5">
    <source>
        <dbReference type="ARBA" id="ARBA00022771"/>
    </source>
</evidence>
<keyword evidence="14" id="KW-1185">Reference proteome</keyword>
<evidence type="ECO:0000256" key="2">
    <source>
        <dbReference type="ARBA" id="ARBA00004906"/>
    </source>
</evidence>
<dbReference type="Gene3D" id="3.30.1390.10">
    <property type="match status" value="1"/>
</dbReference>
<evidence type="ECO:0000256" key="8">
    <source>
        <dbReference type="ARBA" id="ARBA00046341"/>
    </source>
</evidence>
<comment type="catalytic activity">
    <reaction evidence="1 10">
        <text>S-ubiquitinyl-[E2 ubiquitin-conjugating enzyme]-L-cysteine + [acceptor protein]-L-lysine = [E2 ubiquitin-conjugating enzyme]-L-cysteine + N(6)-ubiquitinyl-[acceptor protein]-L-lysine.</text>
        <dbReference type="EC" id="2.3.2.27"/>
    </reaction>
</comment>
<evidence type="ECO:0000256" key="9">
    <source>
        <dbReference type="PROSITE-ProRule" id="PRU00508"/>
    </source>
</evidence>
<dbReference type="EC" id="2.3.2.27" evidence="10"/>
<evidence type="ECO:0000313" key="13">
    <source>
        <dbReference type="EMBL" id="CAH2354299.1"/>
    </source>
</evidence>
<accession>A0A9P0VZU4</accession>
<dbReference type="GO" id="GO:0008270">
    <property type="term" value="F:zinc ion binding"/>
    <property type="evidence" value="ECO:0007669"/>
    <property type="project" value="UniProtKB-UniRule"/>
</dbReference>
<sequence>MYLDDLKKFIIELPQKSNFDLDDELNHLVQLALYYASSNDGKYLKKWFPNISKRQQDALKNYNIPHDVHLFGTPFYEKHLDSGSGNYTHPPNKTCSRELIPGENVYRCEQCGYDNSCVLCYHCFNADDHVGHNVYIYSASTLGGGYCDCGDPEAFKNLNCKCQIPKGNGSSDNTISGGGDIEVEQNVVEEDFQDALTETIKFCLEYILDVTNCDTLMLPFIHDNAGESSAIVREISNLSSLPQSKYGYNSQDVNSDNIWHLILWNDEIHNYPQIENILGVCFGADRKDALTMAQTINDTGRHIVQTSSDFNQLLKSQKELRKIAVVTTIVSGRDYSRQIIIDQMISWISQISSSPNSPKAYPDFQGTFTSILAELLLEPHVTMATTFPIEIISPNLENLSQKCYENGLLIDNNDFPCNGLFKIRSEDYDGNELDKFWFQSASSVLERDNIDRKRNKFFDKSRVQYLMLFEIRFNKLVRKSLSKLLTATLISDTETKFEFARQLVQIYPNLLTSSALADREEGLNFLSSVDQQVLTCPATIKHILHLEEGRSLRYILGPLIDIIERYASSTNEEHMYNQFIFLPDGEGDRQNRKNRPLNAAILLGLRDFRYFVDKKSLDEEDFKLILSRDNMILLFLLLRFFQGMWSNTKKYGDHVEHESDDWTDCFNYIAIVLDIVKLIADSPVIENIPHKRFEVAKFFIKQAHLAVVSMVSNGVANYKVSEETTSFINPIQSFISLLTRYKGFGRELETFFKTEFNGPFMKISDFSLRSIVMASQIKIGFWVRNGYSVNMQSNHYLMGRNYGSYKRDLHLNQIASIVDEPKTTLFNFLERWELYEWFTSTDGKMKFDETIYEERFSSIVEEFVNFVYILITDRTSFYTGDDIRAKGLRNSICYNLLGGPMAYSRLKNLSEEYLISDSALDFDSVLRSVASYQPPTGITDSGMYRLKDKCFSDLDAISLFLGTNKFQENWEVLTKHLEKKSQSKNGSGFTLEPRFTACENAYANENLARFTKTREFVKFLYRLIQAAIDNADETYLLQLLHLVHAILLDDLKLSGSDYLNEQFVIIPICDLLLAIVDSTMSKPIIYKSEFLLNFLIERDERIMDSLIACFGESRVELYVSENADKGSKESEAEKRKRIARERNFKVMNKFAKQREAFLEQNKDLGETISDKDKVQDENDSAEHRHCVMCGEEESKKRMFVLFTTIESQEFWKLPFTDVDQAKIAFQDWDNQESRKDNTEYGKGFQFKEKKSPREFGGSRKVFSSKVLTTCGHGIHNSCRLESPIMSRTKYSPCPICSDGWSLALPSPITPKGKGGFPIEKLNEPPKLTKYNQIIQSVEEDKSIAILQYFGGHPSNDFLFEDYHRSMLFNTQETMKRLLYDKPHLPEYLKLPDAEYFNYITYLSAIIGDTIKMQEMSSRVEGGESYSEFLSDFPAESKSALKSLIQCRAYIMLNHGKYLAPKITKTDITLKIEKFWEACDGLELSGVFTEVVVLFFQTEESFLTITRLGYTKLFILTIYSLLLRGSKSKKYFKSFPNIEDSGRNVPMTTVTDLRNLIINFFPTFEGCESDENIAKLFLAVESCILPFLRQLILFKDILTCTYVGHREWESAEDLKNLEDEIVCQSYLSSSEALTKNLNLKSLHDLIHSFTNADDNDSDFTLEKSVFNIVINAKIPKFLDKGILNLDYPGIIKLIDLPEELFSCISKLSTDRHDRKICLICGEIMPKENELVQFHTSKCSSHVQLLFQPKTSMLEIYRKYEHHGDTRPIALKIAAPYLTEHGEITKSFGQASLNHLRYRKFNKDWINHGLEKLIFRVLIGQSGGIRNANVNGFGLAPDQSSDEDEEDEDYEDDEDEDMTEEDERREGFVVFANEMN</sequence>